<organism evidence="2 3">
    <name type="scientific">Streptomyces gilvosporeus</name>
    <dbReference type="NCBI Taxonomy" id="553510"/>
    <lineage>
        <taxon>Bacteria</taxon>
        <taxon>Bacillati</taxon>
        <taxon>Actinomycetota</taxon>
        <taxon>Actinomycetes</taxon>
        <taxon>Kitasatosporales</taxon>
        <taxon>Streptomycetaceae</taxon>
        <taxon>Streptomyces</taxon>
    </lineage>
</organism>
<name>A0A1V0U060_9ACTN</name>
<gene>
    <name evidence="2" type="ORF">B1H19_34125</name>
</gene>
<evidence type="ECO:0000313" key="2">
    <source>
        <dbReference type="EMBL" id="ARF58563.1"/>
    </source>
</evidence>
<reference evidence="2 3" key="1">
    <citation type="submission" date="2017-04" db="EMBL/GenBank/DDBJ databases">
        <title>Complete Genome Sequence of Streptomyces gilvosporeus F607, a Capable Producer of Natamycin.</title>
        <authorList>
            <person name="Zong G."/>
            <person name="Zhong C."/>
            <person name="Fu J."/>
            <person name="Qin R."/>
            <person name="Cao G."/>
        </authorList>
    </citation>
    <scope>NUCLEOTIDE SEQUENCE [LARGE SCALE GENOMIC DNA]</scope>
    <source>
        <strain evidence="2 3">F607</strain>
    </source>
</reference>
<keyword evidence="1" id="KW-0732">Signal</keyword>
<feature type="signal peptide" evidence="1">
    <location>
        <begin position="1"/>
        <end position="27"/>
    </location>
</feature>
<sequence>MRKIIAIALTAAACGASLAFTAGEAAAADHGPQCVMVRKNFTKGEYRYLRLTNLCGQRTSCYIIVIPHAKDPHGRLLKGQTKDVRYGTTQGPKALFVKNTSCSTESH</sequence>
<dbReference type="Proteomes" id="UP000192726">
    <property type="component" value="Chromosome"/>
</dbReference>
<evidence type="ECO:0000256" key="1">
    <source>
        <dbReference type="SAM" id="SignalP"/>
    </source>
</evidence>
<dbReference type="AlphaFoldDB" id="A0A1V0U060"/>
<accession>A0A1V0U060</accession>
<evidence type="ECO:0008006" key="4">
    <source>
        <dbReference type="Google" id="ProtNLM"/>
    </source>
</evidence>
<dbReference type="EMBL" id="CP020569">
    <property type="protein sequence ID" value="ARF58563.1"/>
    <property type="molecule type" value="Genomic_DNA"/>
</dbReference>
<dbReference type="KEGG" id="sgv:B1H19_34125"/>
<feature type="chain" id="PRO_5013069995" description="Beta-Ig-H3/fasciclin" evidence="1">
    <location>
        <begin position="28"/>
        <end position="107"/>
    </location>
</feature>
<protein>
    <recommendedName>
        <fullName evidence="4">Beta-Ig-H3/fasciclin</fullName>
    </recommendedName>
</protein>
<keyword evidence="3" id="KW-1185">Reference proteome</keyword>
<dbReference type="OrthoDB" id="4250521at2"/>
<evidence type="ECO:0000313" key="3">
    <source>
        <dbReference type="Proteomes" id="UP000192726"/>
    </source>
</evidence>
<proteinExistence type="predicted"/>
<dbReference type="RefSeq" id="WP_083108759.1">
    <property type="nucleotide sequence ID" value="NZ_CP020569.1"/>
</dbReference>